<dbReference type="EMBL" id="JAABOA010000664">
    <property type="protein sequence ID" value="KAF9583557.1"/>
    <property type="molecule type" value="Genomic_DNA"/>
</dbReference>
<evidence type="ECO:0000256" key="1">
    <source>
        <dbReference type="ARBA" id="ARBA00001947"/>
    </source>
</evidence>
<dbReference type="SUPFAM" id="SSF53187">
    <property type="entry name" value="Zn-dependent exopeptidases"/>
    <property type="match status" value="1"/>
</dbReference>
<evidence type="ECO:0000256" key="2">
    <source>
        <dbReference type="ARBA" id="ARBA00005634"/>
    </source>
</evidence>
<feature type="signal peptide" evidence="6">
    <location>
        <begin position="1"/>
        <end position="21"/>
    </location>
</feature>
<dbReference type="GO" id="GO:0046872">
    <property type="term" value="F:metal ion binding"/>
    <property type="evidence" value="ECO:0007669"/>
    <property type="project" value="UniProtKB-KW"/>
</dbReference>
<reference evidence="8" key="1">
    <citation type="journal article" date="2020" name="Fungal Divers.">
        <title>Resolving the Mortierellaceae phylogeny through synthesis of multi-gene phylogenetics and phylogenomics.</title>
        <authorList>
            <person name="Vandepol N."/>
            <person name="Liber J."/>
            <person name="Desiro A."/>
            <person name="Na H."/>
            <person name="Kennedy M."/>
            <person name="Barry K."/>
            <person name="Grigoriev I.V."/>
            <person name="Miller A.N."/>
            <person name="O'Donnell K."/>
            <person name="Stajich J.E."/>
            <person name="Bonito G."/>
        </authorList>
    </citation>
    <scope>NUCLEOTIDE SEQUENCE</scope>
    <source>
        <strain evidence="8">KOD1015</strain>
    </source>
</reference>
<dbReference type="AlphaFoldDB" id="A0A9P6KG80"/>
<evidence type="ECO:0000256" key="3">
    <source>
        <dbReference type="ARBA" id="ARBA00022670"/>
    </source>
</evidence>
<feature type="chain" id="PRO_5040543374" description="Peptide hydrolase" evidence="6">
    <location>
        <begin position="22"/>
        <end position="504"/>
    </location>
</feature>
<dbReference type="InterPro" id="IPR045175">
    <property type="entry name" value="M28_fam"/>
</dbReference>
<keyword evidence="4 6" id="KW-0378">Hydrolase</keyword>
<evidence type="ECO:0000256" key="4">
    <source>
        <dbReference type="ARBA" id="ARBA00022801"/>
    </source>
</evidence>
<dbReference type="Gene3D" id="3.40.630.10">
    <property type="entry name" value="Zn peptidases"/>
    <property type="match status" value="1"/>
</dbReference>
<evidence type="ECO:0000256" key="5">
    <source>
        <dbReference type="ARBA" id="ARBA00022833"/>
    </source>
</evidence>
<dbReference type="PANTHER" id="PTHR12147:SF26">
    <property type="entry name" value="PEPTIDASE M28 DOMAIN-CONTAINING PROTEIN"/>
    <property type="match status" value="1"/>
</dbReference>
<keyword evidence="5 6" id="KW-0862">Zinc</keyword>
<evidence type="ECO:0000313" key="8">
    <source>
        <dbReference type="EMBL" id="KAF9583557.1"/>
    </source>
</evidence>
<name>A0A9P6KG80_9FUNG</name>
<proteinExistence type="inferred from homology"/>
<feature type="domain" description="Peptidase M28" evidence="7">
    <location>
        <begin position="293"/>
        <end position="475"/>
    </location>
</feature>
<dbReference type="EC" id="3.4.-.-" evidence="6"/>
<evidence type="ECO:0000259" key="7">
    <source>
        <dbReference type="Pfam" id="PF04389"/>
    </source>
</evidence>
<dbReference type="GO" id="GO:0006508">
    <property type="term" value="P:proteolysis"/>
    <property type="evidence" value="ECO:0007669"/>
    <property type="project" value="UniProtKB-KW"/>
</dbReference>
<dbReference type="Pfam" id="PF04389">
    <property type="entry name" value="Peptidase_M28"/>
    <property type="match status" value="1"/>
</dbReference>
<accession>A0A9P6KG80</accession>
<gene>
    <name evidence="8" type="ORF">BGW38_009184</name>
</gene>
<dbReference type="Proteomes" id="UP000780801">
    <property type="component" value="Unassembled WGS sequence"/>
</dbReference>
<organism evidence="8 9">
    <name type="scientific">Lunasporangiospora selenospora</name>
    <dbReference type="NCBI Taxonomy" id="979761"/>
    <lineage>
        <taxon>Eukaryota</taxon>
        <taxon>Fungi</taxon>
        <taxon>Fungi incertae sedis</taxon>
        <taxon>Mucoromycota</taxon>
        <taxon>Mortierellomycotina</taxon>
        <taxon>Mortierellomycetes</taxon>
        <taxon>Mortierellales</taxon>
        <taxon>Mortierellaceae</taxon>
        <taxon>Lunasporangiospora</taxon>
    </lineage>
</organism>
<dbReference type="OrthoDB" id="10013407at2759"/>
<comment type="cofactor">
    <cofactor evidence="1">
        <name>Zn(2+)</name>
        <dbReference type="ChEBI" id="CHEBI:29105"/>
    </cofactor>
</comment>
<dbReference type="InterPro" id="IPR007484">
    <property type="entry name" value="Peptidase_M28"/>
</dbReference>
<keyword evidence="6" id="KW-0732">Signal</keyword>
<keyword evidence="9" id="KW-1185">Reference proteome</keyword>
<keyword evidence="3 6" id="KW-0645">Protease</keyword>
<dbReference type="PANTHER" id="PTHR12147">
    <property type="entry name" value="METALLOPEPTIDASE M28 FAMILY MEMBER"/>
    <property type="match status" value="1"/>
</dbReference>
<sequence>MVRPLLLSTTAAVLLATAATAMVPPKTTHWEFVDVKAPRTLEYELGCDKQLRGIYEDLAIYAVPETCRPKNSMVKAEGALSNLIVLERQSLEGDTYADIREWYDTIQDVAANFAVYGPANDDTYGNSGNGENGAAQIPFRHKKSRKERPLCVLMTMDIAGVPKNRVVATSNCKAEDMPTLIEVMPFNTEILPVRSEGFVAPLDRLPEDHPITVKQRTLKYKKSLQDIVDQVDIKAMEKDVTWLTGEATGSPFTTRSSTSSQSHKVAAWLTEQFESYGCDTVELMPYNSRFGPNVICKFKGTENPDEHVIIGAHHDDRGSFLNPRAPGADDDGSGSTMLLQTARIIKNNNLSFGRTLVIAAFSGEEQGLFGSAALAKKMKADGTTITMMIQGDMLAYRKPGEPIQVAFPSRYHTAQVTSLLRNVTELYVPEATVGTTGACCSDHQSFWESGFPATAFFERNGPIADPKYHNSGDLVYREGYDFEQLRASAKAMIASAFEVADVKA</sequence>
<evidence type="ECO:0000256" key="6">
    <source>
        <dbReference type="RuleBase" id="RU361240"/>
    </source>
</evidence>
<keyword evidence="6" id="KW-0479">Metal-binding</keyword>
<dbReference type="GO" id="GO:0008235">
    <property type="term" value="F:metalloexopeptidase activity"/>
    <property type="evidence" value="ECO:0007669"/>
    <property type="project" value="InterPro"/>
</dbReference>
<evidence type="ECO:0000313" key="9">
    <source>
        <dbReference type="Proteomes" id="UP000780801"/>
    </source>
</evidence>
<comment type="caution">
    <text evidence="8">The sequence shown here is derived from an EMBL/GenBank/DDBJ whole genome shotgun (WGS) entry which is preliminary data.</text>
</comment>
<protein>
    <recommendedName>
        <fullName evidence="6">Peptide hydrolase</fullName>
        <ecNumber evidence="6">3.4.-.-</ecNumber>
    </recommendedName>
</protein>
<comment type="similarity">
    <text evidence="2">Belongs to the peptidase M28 family. M28B subfamily.</text>
</comment>